<feature type="compositionally biased region" description="Basic residues" evidence="1">
    <location>
        <begin position="191"/>
        <end position="201"/>
    </location>
</feature>
<dbReference type="RefSeq" id="WP_190917623.1">
    <property type="nucleotide sequence ID" value="NZ_JACXIZ010000017.1"/>
</dbReference>
<dbReference type="Pfam" id="PF22570">
    <property type="entry name" value="LiaF-TM"/>
    <property type="match status" value="1"/>
</dbReference>
<evidence type="ECO:0000313" key="5">
    <source>
        <dbReference type="EMBL" id="MBD2845753.1"/>
    </source>
</evidence>
<dbReference type="Pfam" id="PF09922">
    <property type="entry name" value="LiaF-like_C"/>
    <property type="match status" value="1"/>
</dbReference>
<dbReference type="Proteomes" id="UP000621560">
    <property type="component" value="Unassembled WGS sequence"/>
</dbReference>
<dbReference type="EMBL" id="JACXIZ010000017">
    <property type="protein sequence ID" value="MBD2845753.1"/>
    <property type="molecule type" value="Genomic_DNA"/>
</dbReference>
<keyword evidence="6" id="KW-1185">Reference proteome</keyword>
<keyword evidence="2" id="KW-1133">Transmembrane helix</keyword>
<protein>
    <submittedName>
        <fullName evidence="5">Cell wall-active antibiotics response protein</fullName>
    </submittedName>
</protein>
<proteinExistence type="predicted"/>
<comment type="caution">
    <text evidence="5">The sequence shown here is derived from an EMBL/GenBank/DDBJ whole genome shotgun (WGS) entry which is preliminary data.</text>
</comment>
<organism evidence="5 6">
    <name type="scientific">Paenibacillus sabuli</name>
    <dbReference type="NCBI Taxonomy" id="2772509"/>
    <lineage>
        <taxon>Bacteria</taxon>
        <taxon>Bacillati</taxon>
        <taxon>Bacillota</taxon>
        <taxon>Bacilli</taxon>
        <taxon>Bacillales</taxon>
        <taxon>Paenibacillaceae</taxon>
        <taxon>Paenibacillus</taxon>
    </lineage>
</organism>
<dbReference type="InterPro" id="IPR047793">
    <property type="entry name" value="LiaF_C"/>
</dbReference>
<evidence type="ECO:0000256" key="2">
    <source>
        <dbReference type="SAM" id="Phobius"/>
    </source>
</evidence>
<dbReference type="InterPro" id="IPR054331">
    <property type="entry name" value="LiaF_TM"/>
</dbReference>
<evidence type="ECO:0000313" key="6">
    <source>
        <dbReference type="Proteomes" id="UP000621560"/>
    </source>
</evidence>
<feature type="transmembrane region" description="Helical" evidence="2">
    <location>
        <begin position="69"/>
        <end position="90"/>
    </location>
</feature>
<reference evidence="5" key="1">
    <citation type="submission" date="2020-09" db="EMBL/GenBank/DDBJ databases">
        <title>A novel bacterium of genus Paenibacillus, isolated from South China Sea.</title>
        <authorList>
            <person name="Huang H."/>
            <person name="Mo K."/>
            <person name="Hu Y."/>
        </authorList>
    </citation>
    <scope>NUCLEOTIDE SEQUENCE</scope>
    <source>
        <strain evidence="5">IB182496</strain>
    </source>
</reference>
<evidence type="ECO:0000256" key="1">
    <source>
        <dbReference type="SAM" id="MobiDB-lite"/>
    </source>
</evidence>
<evidence type="ECO:0000259" key="3">
    <source>
        <dbReference type="Pfam" id="PF09922"/>
    </source>
</evidence>
<accession>A0A927BUR7</accession>
<feature type="domain" description="LiaF transmembrane" evidence="4">
    <location>
        <begin position="10"/>
        <end position="118"/>
    </location>
</feature>
<feature type="domain" description="Cell wall-active antibiotics response LiaF-like C-terminal" evidence="3">
    <location>
        <begin position="219"/>
        <end position="327"/>
    </location>
</feature>
<feature type="transmembrane region" description="Helical" evidence="2">
    <location>
        <begin position="9"/>
        <end position="27"/>
    </location>
</feature>
<feature type="compositionally biased region" description="Pro residues" evidence="1">
    <location>
        <begin position="134"/>
        <end position="145"/>
    </location>
</feature>
<feature type="transmembrane region" description="Helical" evidence="2">
    <location>
        <begin position="39"/>
        <end position="57"/>
    </location>
</feature>
<feature type="region of interest" description="Disordered" evidence="1">
    <location>
        <begin position="118"/>
        <end position="203"/>
    </location>
</feature>
<dbReference type="InterPro" id="IPR024425">
    <property type="entry name" value="LiaF-like_C"/>
</dbReference>
<dbReference type="NCBIfam" id="NF040535">
    <property type="entry name" value="LiaF_C_term"/>
    <property type="match status" value="1"/>
</dbReference>
<dbReference type="AlphaFoldDB" id="A0A927BUR7"/>
<name>A0A927BUR7_9BACL</name>
<gene>
    <name evidence="5" type="ORF">IDH44_11175</name>
</gene>
<sequence length="331" mass="36451">MNTNVTKRLLWGLIIVGLGLAILLRQLDIITFDLGDVIATFWPVILIVIGLNGVLGSSSSGSYGQGSGWWNWFMMGLGVYFLSSTLNLHHFSIGDLIPYAIPVVLIIVGVRMMVSRDSGKGRQESEEWQAYEMSPPPPPPPPLHPDPTRDMRGAPGAEYGPEQARQRDDDRQPGAGGRYDTGASGWQERSRHGHAGGRRRHERVEWWNSDPSVQTRSGFIGDIHIGQDYWELTPMNISHFIGDTVLDLTKAQIPYGETRITVSSFIGDVKVFVPVDHEVGIEVHSSTFIGDCKIPPGTGAGAQAYGDHENEKRIRLVISSFIGDIRVTKVG</sequence>
<evidence type="ECO:0000259" key="4">
    <source>
        <dbReference type="Pfam" id="PF22570"/>
    </source>
</evidence>
<feature type="transmembrane region" description="Helical" evidence="2">
    <location>
        <begin position="96"/>
        <end position="114"/>
    </location>
</feature>
<keyword evidence="2" id="KW-0472">Membrane</keyword>
<keyword evidence="2" id="KW-0812">Transmembrane</keyword>